<dbReference type="PANTHER" id="PTHR43065">
    <property type="entry name" value="SENSOR HISTIDINE KINASE"/>
    <property type="match status" value="1"/>
</dbReference>
<dbReference type="EMBL" id="CP032418">
    <property type="protein sequence ID" value="AYC29046.1"/>
    <property type="molecule type" value="Genomic_DNA"/>
</dbReference>
<dbReference type="GO" id="GO:0006355">
    <property type="term" value="P:regulation of DNA-templated transcription"/>
    <property type="evidence" value="ECO:0007669"/>
    <property type="project" value="InterPro"/>
</dbReference>
<feature type="transmembrane region" description="Helical" evidence="9">
    <location>
        <begin position="38"/>
        <end position="60"/>
    </location>
</feature>
<evidence type="ECO:0000256" key="8">
    <source>
        <dbReference type="ARBA" id="ARBA00023012"/>
    </source>
</evidence>
<dbReference type="Pfam" id="PF02518">
    <property type="entry name" value="HATPase_c"/>
    <property type="match status" value="1"/>
</dbReference>
<dbReference type="SMART" id="SM00086">
    <property type="entry name" value="PAC"/>
    <property type="match status" value="1"/>
</dbReference>
<evidence type="ECO:0000256" key="7">
    <source>
        <dbReference type="ARBA" id="ARBA00022840"/>
    </source>
</evidence>
<evidence type="ECO:0000256" key="4">
    <source>
        <dbReference type="ARBA" id="ARBA00022679"/>
    </source>
</evidence>
<dbReference type="Pfam" id="PF00989">
    <property type="entry name" value="PAS"/>
    <property type="match status" value="1"/>
</dbReference>
<dbReference type="SUPFAM" id="SSF55874">
    <property type="entry name" value="ATPase domain of HSP90 chaperone/DNA topoisomerase II/histidine kinase"/>
    <property type="match status" value="1"/>
</dbReference>
<reference evidence="14" key="1">
    <citation type="submission" date="2018-09" db="EMBL/GenBank/DDBJ databases">
        <authorList>
            <person name="Zhu H."/>
        </authorList>
    </citation>
    <scope>NUCLEOTIDE SEQUENCE [LARGE SCALE GENOMIC DNA]</scope>
    <source>
        <strain evidence="14">K2R23-3</strain>
    </source>
</reference>
<keyword evidence="7" id="KW-0067">ATP-binding</keyword>
<dbReference type="Gene3D" id="3.30.450.20">
    <property type="entry name" value="PAS domain"/>
    <property type="match status" value="1"/>
</dbReference>
<evidence type="ECO:0000259" key="11">
    <source>
        <dbReference type="PROSITE" id="PS50112"/>
    </source>
</evidence>
<protein>
    <recommendedName>
        <fullName evidence="2">histidine kinase</fullName>
        <ecNumber evidence="2">2.7.13.3</ecNumber>
    </recommendedName>
</protein>
<keyword evidence="8" id="KW-0902">Two-component regulatory system</keyword>
<dbReference type="AlphaFoldDB" id="A0A385YR40"/>
<dbReference type="PRINTS" id="PR00344">
    <property type="entry name" value="BCTRLSENSOR"/>
</dbReference>
<feature type="domain" description="Histidine kinase" evidence="10">
    <location>
        <begin position="216"/>
        <end position="422"/>
    </location>
</feature>
<evidence type="ECO:0000256" key="5">
    <source>
        <dbReference type="ARBA" id="ARBA00022741"/>
    </source>
</evidence>
<dbReference type="Proteomes" id="UP000265725">
    <property type="component" value="Chromosome"/>
</dbReference>
<dbReference type="EC" id="2.7.13.3" evidence="2"/>
<dbReference type="Gene3D" id="1.10.287.130">
    <property type="match status" value="1"/>
</dbReference>
<dbReference type="InterPro" id="IPR003594">
    <property type="entry name" value="HATPase_dom"/>
</dbReference>
<dbReference type="CDD" id="cd00082">
    <property type="entry name" value="HisKA"/>
    <property type="match status" value="1"/>
</dbReference>
<evidence type="ECO:0000256" key="9">
    <source>
        <dbReference type="SAM" id="Phobius"/>
    </source>
</evidence>
<dbReference type="GO" id="GO:0000155">
    <property type="term" value="F:phosphorelay sensor kinase activity"/>
    <property type="evidence" value="ECO:0007669"/>
    <property type="project" value="InterPro"/>
</dbReference>
<dbReference type="InterPro" id="IPR003661">
    <property type="entry name" value="HisK_dim/P_dom"/>
</dbReference>
<name>A0A385YR40_9BACL</name>
<dbReference type="SUPFAM" id="SSF47384">
    <property type="entry name" value="Homodimeric domain of signal transducing histidine kinase"/>
    <property type="match status" value="1"/>
</dbReference>
<dbReference type="InterPro" id="IPR036097">
    <property type="entry name" value="HisK_dim/P_sf"/>
</dbReference>
<dbReference type="InterPro" id="IPR000700">
    <property type="entry name" value="PAS-assoc_C"/>
</dbReference>
<dbReference type="GO" id="GO:0005524">
    <property type="term" value="F:ATP binding"/>
    <property type="evidence" value="ECO:0007669"/>
    <property type="project" value="UniProtKB-KW"/>
</dbReference>
<keyword evidence="6" id="KW-0418">Kinase</keyword>
<feature type="transmembrane region" description="Helical" evidence="9">
    <location>
        <begin position="12"/>
        <end position="32"/>
    </location>
</feature>
<keyword evidence="9" id="KW-0472">Membrane</keyword>
<dbReference type="InterPro" id="IPR004358">
    <property type="entry name" value="Sig_transdc_His_kin-like_C"/>
</dbReference>
<keyword evidence="9" id="KW-1133">Transmembrane helix</keyword>
<dbReference type="CDD" id="cd00130">
    <property type="entry name" value="PAS"/>
    <property type="match status" value="1"/>
</dbReference>
<dbReference type="InterPro" id="IPR013767">
    <property type="entry name" value="PAS_fold"/>
</dbReference>
<evidence type="ECO:0000259" key="10">
    <source>
        <dbReference type="PROSITE" id="PS50109"/>
    </source>
</evidence>
<proteinExistence type="predicted"/>
<dbReference type="SMART" id="SM00388">
    <property type="entry name" value="HisKA"/>
    <property type="match status" value="1"/>
</dbReference>
<dbReference type="SMART" id="SM00387">
    <property type="entry name" value="HATPase_c"/>
    <property type="match status" value="1"/>
</dbReference>
<dbReference type="InterPro" id="IPR035965">
    <property type="entry name" value="PAS-like_dom_sf"/>
</dbReference>
<evidence type="ECO:0000256" key="3">
    <source>
        <dbReference type="ARBA" id="ARBA00022553"/>
    </source>
</evidence>
<keyword evidence="4" id="KW-0808">Transferase</keyword>
<evidence type="ECO:0000256" key="2">
    <source>
        <dbReference type="ARBA" id="ARBA00012438"/>
    </source>
</evidence>
<feature type="domain" description="PAS" evidence="11">
    <location>
        <begin position="79"/>
        <end position="148"/>
    </location>
</feature>
<dbReference type="PANTHER" id="PTHR43065:SF10">
    <property type="entry name" value="PEROXIDE STRESS-ACTIVATED HISTIDINE KINASE MAK3"/>
    <property type="match status" value="1"/>
</dbReference>
<dbReference type="SMART" id="SM00091">
    <property type="entry name" value="PAS"/>
    <property type="match status" value="1"/>
</dbReference>
<dbReference type="KEGG" id="paek:D3873_03835"/>
<dbReference type="Gene3D" id="3.30.565.10">
    <property type="entry name" value="Histidine kinase-like ATPase, C-terminal domain"/>
    <property type="match status" value="1"/>
</dbReference>
<organism evidence="13 14">
    <name type="scientific">Paenisporosarcina cavernae</name>
    <dbReference type="NCBI Taxonomy" id="2320858"/>
    <lineage>
        <taxon>Bacteria</taxon>
        <taxon>Bacillati</taxon>
        <taxon>Bacillota</taxon>
        <taxon>Bacilli</taxon>
        <taxon>Bacillales</taxon>
        <taxon>Caryophanaceae</taxon>
        <taxon>Paenisporosarcina</taxon>
    </lineage>
</organism>
<keyword evidence="14" id="KW-1185">Reference proteome</keyword>
<dbReference type="CDD" id="cd00075">
    <property type="entry name" value="HATPase"/>
    <property type="match status" value="1"/>
</dbReference>
<feature type="domain" description="PAC" evidence="12">
    <location>
        <begin position="151"/>
        <end position="203"/>
    </location>
</feature>
<keyword evidence="5" id="KW-0547">Nucleotide-binding</keyword>
<keyword evidence="9" id="KW-0812">Transmembrane</keyword>
<sequence length="422" mass="48495">MEQLIFHRHKYLLFIILFIVGIVVTISTFLFVENGRHFFPALIVIFIGFTAIVQSILSYYNWKKMRLERESLTRALYSKEGYLQLFFENARDSIAVFDLDSNIIDVNPAFEELYGWKRSECIGKQIPLIPPERLDEANKRVEKVRSGQSFDMFETIDMKKDGTYFHAQISLSPIFDRNDKMIAMSVISRDISYKVETEKMIIQSEKLQLAGEIAAGVAHEIRNPMTVISGFMQMMNSDPNHSYKEYTQVIQSELERINLIIGEFLVLSKPQAIIRRHFMLDHVLKDVCLLFQPELNLHGIEGKLVLEEKDIQLYGEQNQLKQVFINLIKNAIEATESGRTLEMRLSRISPQTVQVSIRDEGIGMTKDVLQQIFQPFFTTKQKGTGLGMMISEKIITEHGGTIEIDSEVNLGTTVRINLPVSN</sequence>
<evidence type="ECO:0000313" key="14">
    <source>
        <dbReference type="Proteomes" id="UP000265725"/>
    </source>
</evidence>
<evidence type="ECO:0000256" key="6">
    <source>
        <dbReference type="ARBA" id="ARBA00022777"/>
    </source>
</evidence>
<keyword evidence="3" id="KW-0597">Phosphoprotein</keyword>
<accession>A0A385YR40</accession>
<dbReference type="NCBIfam" id="TIGR00229">
    <property type="entry name" value="sensory_box"/>
    <property type="match status" value="1"/>
</dbReference>
<evidence type="ECO:0000259" key="12">
    <source>
        <dbReference type="PROSITE" id="PS50113"/>
    </source>
</evidence>
<dbReference type="SUPFAM" id="SSF55785">
    <property type="entry name" value="PYP-like sensor domain (PAS domain)"/>
    <property type="match status" value="1"/>
</dbReference>
<comment type="catalytic activity">
    <reaction evidence="1">
        <text>ATP + protein L-histidine = ADP + protein N-phospho-L-histidine.</text>
        <dbReference type="EC" id="2.7.13.3"/>
    </reaction>
</comment>
<evidence type="ECO:0000256" key="1">
    <source>
        <dbReference type="ARBA" id="ARBA00000085"/>
    </source>
</evidence>
<dbReference type="InterPro" id="IPR000014">
    <property type="entry name" value="PAS"/>
</dbReference>
<gene>
    <name evidence="13" type="ORF">D3873_03835</name>
</gene>
<dbReference type="RefSeq" id="WP_119882787.1">
    <property type="nucleotide sequence ID" value="NZ_CP032418.1"/>
</dbReference>
<dbReference type="InterPro" id="IPR005467">
    <property type="entry name" value="His_kinase_dom"/>
</dbReference>
<dbReference type="PROSITE" id="PS50113">
    <property type="entry name" value="PAC"/>
    <property type="match status" value="1"/>
</dbReference>
<dbReference type="PROSITE" id="PS50112">
    <property type="entry name" value="PAS"/>
    <property type="match status" value="1"/>
</dbReference>
<dbReference type="OrthoDB" id="9815750at2"/>
<dbReference type="InterPro" id="IPR001610">
    <property type="entry name" value="PAC"/>
</dbReference>
<dbReference type="Pfam" id="PF00512">
    <property type="entry name" value="HisKA"/>
    <property type="match status" value="1"/>
</dbReference>
<dbReference type="PROSITE" id="PS50109">
    <property type="entry name" value="HIS_KIN"/>
    <property type="match status" value="1"/>
</dbReference>
<evidence type="ECO:0000313" key="13">
    <source>
        <dbReference type="EMBL" id="AYC29046.1"/>
    </source>
</evidence>
<dbReference type="InterPro" id="IPR036890">
    <property type="entry name" value="HATPase_C_sf"/>
</dbReference>